<accession>A0ABW0MDL6</accession>
<dbReference type="Pfam" id="PF13340">
    <property type="entry name" value="DUF4096"/>
    <property type="match status" value="1"/>
</dbReference>
<dbReference type="Proteomes" id="UP001596045">
    <property type="component" value="Unassembled WGS sequence"/>
</dbReference>
<dbReference type="InterPro" id="IPR025161">
    <property type="entry name" value="IS402-like_dom"/>
</dbReference>
<feature type="domain" description="Insertion element IS402-like" evidence="1">
    <location>
        <begin position="3"/>
        <end position="75"/>
    </location>
</feature>
<dbReference type="PANTHER" id="PTHR46637">
    <property type="entry name" value="TIS1421-TRANSPOSASE PROTEIN A"/>
    <property type="match status" value="1"/>
</dbReference>
<evidence type="ECO:0000313" key="2">
    <source>
        <dbReference type="EMBL" id="MFC5476269.1"/>
    </source>
</evidence>
<protein>
    <submittedName>
        <fullName evidence="2">Transposase</fullName>
    </submittedName>
</protein>
<dbReference type="InterPro" id="IPR052909">
    <property type="entry name" value="Transposase_6_like"/>
</dbReference>
<comment type="caution">
    <text evidence="2">The sequence shown here is derived from an EMBL/GenBank/DDBJ whole genome shotgun (WGS) entry which is preliminary data.</text>
</comment>
<gene>
    <name evidence="2" type="ORF">ACFPM8_20085</name>
</gene>
<reference evidence="3" key="1">
    <citation type="journal article" date="2019" name="Int. J. Syst. Evol. Microbiol.">
        <title>The Global Catalogue of Microorganisms (GCM) 10K type strain sequencing project: providing services to taxonomists for standard genome sequencing and annotation.</title>
        <authorList>
            <consortium name="The Broad Institute Genomics Platform"/>
            <consortium name="The Broad Institute Genome Sequencing Center for Infectious Disease"/>
            <person name="Wu L."/>
            <person name="Ma J."/>
        </authorList>
    </citation>
    <scope>NUCLEOTIDE SEQUENCE [LARGE SCALE GENOMIC DNA]</scope>
    <source>
        <strain evidence="3">JCM 17066</strain>
    </source>
</reference>
<evidence type="ECO:0000313" key="3">
    <source>
        <dbReference type="Proteomes" id="UP001596045"/>
    </source>
</evidence>
<name>A0ABW0MDL6_9BURK</name>
<keyword evidence="3" id="KW-1185">Reference proteome</keyword>
<evidence type="ECO:0000259" key="1">
    <source>
        <dbReference type="Pfam" id="PF13340"/>
    </source>
</evidence>
<organism evidence="2 3">
    <name type="scientific">Paraherbaspirillum soli</name>
    <dbReference type="NCBI Taxonomy" id="631222"/>
    <lineage>
        <taxon>Bacteria</taxon>
        <taxon>Pseudomonadati</taxon>
        <taxon>Pseudomonadota</taxon>
        <taxon>Betaproteobacteria</taxon>
        <taxon>Burkholderiales</taxon>
        <taxon>Oxalobacteraceae</taxon>
        <taxon>Paraherbaspirillum</taxon>
    </lineage>
</organism>
<dbReference type="PANTHER" id="PTHR46637:SF1">
    <property type="entry name" value="BLL5188 PROTEIN"/>
    <property type="match status" value="1"/>
</dbReference>
<dbReference type="EMBL" id="JBHSMT010000030">
    <property type="protein sequence ID" value="MFC5476269.1"/>
    <property type="molecule type" value="Genomic_DNA"/>
</dbReference>
<proteinExistence type="predicted"/>
<sequence>MKLRDDQWAKLEPLLLGRQGDAGAKGRNNRLFIEAVLLLVSSKCEWSALPSRYGQWRTNYVRFRRWTRCNVWRQISGAGIDDSELMSKLNAIVEHGDQYTRRLQEKKSRKANSISYHSTLYQAGSMHLALPSEEESTSHWVRLVTTSGHG</sequence>
<dbReference type="RefSeq" id="WP_379000309.1">
    <property type="nucleotide sequence ID" value="NZ_JBHSMT010000030.1"/>
</dbReference>